<dbReference type="Gene3D" id="2.20.70.70">
    <property type="match status" value="1"/>
</dbReference>
<keyword evidence="18" id="KW-0808">Transferase</keyword>
<dbReference type="InterPro" id="IPR005311">
    <property type="entry name" value="PBP_dimer"/>
</dbReference>
<dbReference type="GO" id="GO:0009252">
    <property type="term" value="P:peptidoglycan biosynthetic process"/>
    <property type="evidence" value="ECO:0007669"/>
    <property type="project" value="UniProtKB-KW"/>
</dbReference>
<proteinExistence type="inferred from homology"/>
<accession>A0A2Z5Y336</accession>
<dbReference type="FunFam" id="3.40.710.10:FF:000095">
    <property type="entry name" value="Penicillin-binding protein 2x"/>
    <property type="match status" value="1"/>
</dbReference>
<keyword evidence="7" id="KW-0133">Cell shape</keyword>
<evidence type="ECO:0000256" key="9">
    <source>
        <dbReference type="ARBA" id="ARBA00022989"/>
    </source>
</evidence>
<evidence type="ECO:0000256" key="14">
    <source>
        <dbReference type="ARBA" id="ARBA00055980"/>
    </source>
</evidence>
<evidence type="ECO:0000256" key="7">
    <source>
        <dbReference type="ARBA" id="ARBA00022960"/>
    </source>
</evidence>
<gene>
    <name evidence="18" type="ORF">DAT561_1158</name>
</gene>
<name>A0A2Z5Y336_9ENTE</name>
<dbReference type="GO" id="GO:0008658">
    <property type="term" value="F:penicillin binding"/>
    <property type="evidence" value="ECO:0007669"/>
    <property type="project" value="InterPro"/>
</dbReference>
<keyword evidence="10 15" id="KW-0472">Membrane</keyword>
<feature type="domain" description="Penicillin-binding protein dimerisation" evidence="17">
    <location>
        <begin position="72"/>
        <end position="251"/>
    </location>
</feature>
<keyword evidence="13" id="KW-0961">Cell wall biogenesis/degradation</keyword>
<keyword evidence="11" id="KW-0046">Antibiotic resistance</keyword>
<keyword evidence="12" id="KW-0131">Cell cycle</keyword>
<evidence type="ECO:0000256" key="13">
    <source>
        <dbReference type="ARBA" id="ARBA00023316"/>
    </source>
</evidence>
<evidence type="ECO:0000256" key="15">
    <source>
        <dbReference type="SAM" id="Phobius"/>
    </source>
</evidence>
<evidence type="ECO:0000313" key="18">
    <source>
        <dbReference type="EMBL" id="BBC61265.1"/>
    </source>
</evidence>
<dbReference type="GO" id="GO:0005886">
    <property type="term" value="C:plasma membrane"/>
    <property type="evidence" value="ECO:0007669"/>
    <property type="project" value="UniProtKB-SubCell"/>
</dbReference>
<evidence type="ECO:0000256" key="3">
    <source>
        <dbReference type="ARBA" id="ARBA00022475"/>
    </source>
</evidence>
<dbReference type="GeneID" id="57043704"/>
<evidence type="ECO:0000256" key="2">
    <source>
        <dbReference type="ARBA" id="ARBA00007171"/>
    </source>
</evidence>
<dbReference type="GO" id="GO:0071555">
    <property type="term" value="P:cell wall organization"/>
    <property type="evidence" value="ECO:0007669"/>
    <property type="project" value="UniProtKB-KW"/>
</dbReference>
<comment type="subcellular location">
    <subcellularLocation>
        <location evidence="1">Cell membrane</location>
        <topology evidence="1">Single-pass membrane protein</topology>
    </subcellularLocation>
</comment>
<evidence type="ECO:0000256" key="4">
    <source>
        <dbReference type="ARBA" id="ARBA00022618"/>
    </source>
</evidence>
<dbReference type="SUPFAM" id="SSF56601">
    <property type="entry name" value="beta-lactamase/transpeptidase-like"/>
    <property type="match status" value="1"/>
</dbReference>
<feature type="domain" description="Penicillin-binding protein transpeptidase" evidence="16">
    <location>
        <begin position="295"/>
        <end position="606"/>
    </location>
</feature>
<evidence type="ECO:0000256" key="6">
    <source>
        <dbReference type="ARBA" id="ARBA00022737"/>
    </source>
</evidence>
<keyword evidence="5 15" id="KW-0812">Transmembrane</keyword>
<dbReference type="SUPFAM" id="SSF56519">
    <property type="entry name" value="Penicillin binding protein dimerisation domain"/>
    <property type="match status" value="1"/>
</dbReference>
<dbReference type="PANTHER" id="PTHR30627:SF26">
    <property type="entry name" value="PENICILLIN-BINDING PROTEIN 2B"/>
    <property type="match status" value="1"/>
</dbReference>
<keyword evidence="9 15" id="KW-1133">Transmembrane helix</keyword>
<dbReference type="GO" id="GO:0016757">
    <property type="term" value="F:glycosyltransferase activity"/>
    <property type="evidence" value="ECO:0007669"/>
    <property type="project" value="UniProtKB-KW"/>
</dbReference>
<evidence type="ECO:0000256" key="1">
    <source>
        <dbReference type="ARBA" id="ARBA00004162"/>
    </source>
</evidence>
<keyword evidence="8" id="KW-0573">Peptidoglycan synthesis</keyword>
<evidence type="ECO:0000256" key="8">
    <source>
        <dbReference type="ARBA" id="ARBA00022984"/>
    </source>
</evidence>
<dbReference type="EMBL" id="AP018492">
    <property type="protein sequence ID" value="BBC61265.1"/>
    <property type="molecule type" value="Genomic_DNA"/>
</dbReference>
<dbReference type="InterPro" id="IPR001460">
    <property type="entry name" value="PCN-bd_Tpept"/>
</dbReference>
<evidence type="ECO:0000256" key="10">
    <source>
        <dbReference type="ARBA" id="ARBA00023136"/>
    </source>
</evidence>
<dbReference type="Pfam" id="PF00905">
    <property type="entry name" value="Transpeptidase"/>
    <property type="match status" value="1"/>
</dbReference>
<evidence type="ECO:0000256" key="12">
    <source>
        <dbReference type="ARBA" id="ARBA00023306"/>
    </source>
</evidence>
<keyword evidence="6" id="KW-0677">Repeat</keyword>
<dbReference type="Pfam" id="PF03717">
    <property type="entry name" value="PBP_dimer"/>
    <property type="match status" value="1"/>
</dbReference>
<evidence type="ECO:0000313" key="19">
    <source>
        <dbReference type="Proteomes" id="UP000269226"/>
    </source>
</evidence>
<dbReference type="GO" id="GO:0008360">
    <property type="term" value="P:regulation of cell shape"/>
    <property type="evidence" value="ECO:0007669"/>
    <property type="project" value="UniProtKB-KW"/>
</dbReference>
<keyword evidence="18" id="KW-0328">Glycosyltransferase</keyword>
<dbReference type="GO" id="GO:0051301">
    <property type="term" value="P:cell division"/>
    <property type="evidence" value="ECO:0007669"/>
    <property type="project" value="UniProtKB-KW"/>
</dbReference>
<dbReference type="Gene3D" id="3.40.710.10">
    <property type="entry name" value="DD-peptidase/beta-lactamase superfamily"/>
    <property type="match status" value="1"/>
</dbReference>
<dbReference type="Proteomes" id="UP000269226">
    <property type="component" value="Chromosome"/>
</dbReference>
<comment type="similarity">
    <text evidence="2">Belongs to the transpeptidase family.</text>
</comment>
<reference evidence="18 19" key="1">
    <citation type="submission" date="2018-01" db="EMBL/GenBank/DDBJ databases">
        <title>Whole genome sequence of Melissococcus plutonius DAT561.</title>
        <authorList>
            <person name="Okumura K."/>
            <person name="Takamatsu D."/>
            <person name="Okura M."/>
        </authorList>
    </citation>
    <scope>NUCLEOTIDE SEQUENCE [LARGE SCALE GENOMIC DNA]</scope>
    <source>
        <strain evidence="18 19">DAT561</strain>
    </source>
</reference>
<dbReference type="PANTHER" id="PTHR30627">
    <property type="entry name" value="PEPTIDOGLYCAN D,D-TRANSPEPTIDASE"/>
    <property type="match status" value="1"/>
</dbReference>
<dbReference type="AlphaFoldDB" id="A0A2Z5Y336"/>
<evidence type="ECO:0000256" key="11">
    <source>
        <dbReference type="ARBA" id="ARBA00023251"/>
    </source>
</evidence>
<sequence>MNVKSKIKKYIQNKNVNPMNNRKKVGIILFATSIGLFFLFAYRLTYITVTGKVAGESLEKRTKELYQGSNVIKAKRGTIFDRYGNPIAEDATSYSVTAILSKKYLGVNKKKLYVEEKNFPEIAKILNKYTKLTESEVLDYLNNNKNTDGTTKYQVEFGSHGKNLTLETKQAIEKELKQKKINGISFIEHPARLYPNGVFSSHFIGYTTLTNPDKDSEGLVGKMGLEKMYNDILSGKDGRQYYQKDLYGNPLPGTVAEEKKAKDGQDIYTTLDSRLQSRLESLLDPIMKKIEPEDMTAVLAKAKTGEILAMAQRPTFNPETKEGLDGNTTWRNIVSEDSFEPGSTMKIFTTAAAIQEGKFDPNATYSRDGGIKVGDVTINDHDYTSLGNKHILNYRQALSWSSNIGMVHLEERLGGNKWKEYMHKFGFGKSTNSGLENEGIGRVPGNNYVDQAMSSFGQATSVTSLQMMQAYTAIANDGTMLKPRFISKIVDKNTNQEKITPIEKVGMPIDAKTASTVREYMVDTVENPVYGIAYDVFKVPGYHISAKTGTAEITGSNGYLAGKTDYTYSVVEMMPSENPEYIFYLTIKRPKTYVQKDLGDIANPLLKLAMDIQEPNNK</sequence>
<dbReference type="RefSeq" id="WP_015695142.1">
    <property type="nucleotide sequence ID" value="NZ_AP018492.1"/>
</dbReference>
<dbReference type="EC" id="2.4.1.129" evidence="18"/>
<evidence type="ECO:0000256" key="5">
    <source>
        <dbReference type="ARBA" id="ARBA00022692"/>
    </source>
</evidence>
<dbReference type="Gene3D" id="3.30.70.2110">
    <property type="match status" value="1"/>
</dbReference>
<protein>
    <submittedName>
        <fullName evidence="18">Cell division protein FtsI</fullName>
        <ecNumber evidence="18">2.4.1.129</ecNumber>
    </submittedName>
</protein>
<dbReference type="Gene3D" id="3.90.1310.10">
    <property type="entry name" value="Penicillin-binding protein 2a (Domain 2)"/>
    <property type="match status" value="1"/>
</dbReference>
<dbReference type="InterPro" id="IPR036138">
    <property type="entry name" value="PBP_dimer_sf"/>
</dbReference>
<evidence type="ECO:0000259" key="17">
    <source>
        <dbReference type="Pfam" id="PF03717"/>
    </source>
</evidence>
<dbReference type="GO" id="GO:0046677">
    <property type="term" value="P:response to antibiotic"/>
    <property type="evidence" value="ECO:0007669"/>
    <property type="project" value="UniProtKB-KW"/>
</dbReference>
<comment type="function">
    <text evidence="14">A transpeptidase that forms peptide cross-links between adjacent glycan strands in cell wall peptidoglycan (PG). Part of the divisome machinery that synthesizes the septal cross wall. Beta-lactams inactivate the PBPs by acylating an essential serine residue in the active site of these proteins.</text>
</comment>
<dbReference type="InterPro" id="IPR012338">
    <property type="entry name" value="Beta-lactam/transpept-like"/>
</dbReference>
<evidence type="ECO:0000259" key="16">
    <source>
        <dbReference type="Pfam" id="PF00905"/>
    </source>
</evidence>
<organism evidence="18 19">
    <name type="scientific">Melissococcus plutonius</name>
    <dbReference type="NCBI Taxonomy" id="33970"/>
    <lineage>
        <taxon>Bacteria</taxon>
        <taxon>Bacillati</taxon>
        <taxon>Bacillota</taxon>
        <taxon>Bacilli</taxon>
        <taxon>Lactobacillales</taxon>
        <taxon>Enterococcaceae</taxon>
        <taxon>Melissococcus</taxon>
    </lineage>
</organism>
<keyword evidence="3" id="KW-1003">Cell membrane</keyword>
<dbReference type="InterPro" id="IPR050515">
    <property type="entry name" value="Beta-lactam/transpept"/>
</dbReference>
<keyword evidence="4 18" id="KW-0132">Cell division</keyword>
<feature type="transmembrane region" description="Helical" evidence="15">
    <location>
        <begin position="25"/>
        <end position="44"/>
    </location>
</feature>